<proteinExistence type="predicted"/>
<dbReference type="AlphaFoldDB" id="A0A1F5NAX7"/>
<evidence type="ECO:0000313" key="2">
    <source>
        <dbReference type="EMBL" id="OGE74580.1"/>
    </source>
</evidence>
<gene>
    <name evidence="2" type="ORF">A3K06_00860</name>
</gene>
<evidence type="ECO:0000256" key="1">
    <source>
        <dbReference type="SAM" id="MobiDB-lite"/>
    </source>
</evidence>
<accession>A0A1F5NAX7</accession>
<sequence length="74" mass="8192">MWKEDTVMAAKKRGSETKANVRARRESIKRIFRLGAKLGGALVSTADREFDKLLDSVEASLQKALKKVSAGDKK</sequence>
<comment type="caution">
    <text evidence="2">The sequence shown here is derived from an EMBL/GenBank/DDBJ whole genome shotgun (WGS) entry which is preliminary data.</text>
</comment>
<reference evidence="2 3" key="1">
    <citation type="journal article" date="2016" name="Nat. Commun.">
        <title>Thousands of microbial genomes shed light on interconnected biogeochemical processes in an aquifer system.</title>
        <authorList>
            <person name="Anantharaman K."/>
            <person name="Brown C.T."/>
            <person name="Hug L.A."/>
            <person name="Sharon I."/>
            <person name="Castelle C.J."/>
            <person name="Probst A.J."/>
            <person name="Thomas B.C."/>
            <person name="Singh A."/>
            <person name="Wilkins M.J."/>
            <person name="Karaoz U."/>
            <person name="Brodie E.L."/>
            <person name="Williams K.H."/>
            <person name="Hubbard S.S."/>
            <person name="Banfield J.F."/>
        </authorList>
    </citation>
    <scope>NUCLEOTIDE SEQUENCE [LARGE SCALE GENOMIC DNA]</scope>
</reference>
<dbReference type="EMBL" id="MFEG01000055">
    <property type="protein sequence ID" value="OGE74580.1"/>
    <property type="molecule type" value="Genomic_DNA"/>
</dbReference>
<evidence type="ECO:0000313" key="3">
    <source>
        <dbReference type="Proteomes" id="UP000176547"/>
    </source>
</evidence>
<feature type="region of interest" description="Disordered" evidence="1">
    <location>
        <begin position="1"/>
        <end position="20"/>
    </location>
</feature>
<name>A0A1F5NAX7_9BACT</name>
<organism evidence="2 3">
    <name type="scientific">Candidatus Doudnabacteria bacterium RIFCSPHIGHO2_01_52_17</name>
    <dbReference type="NCBI Taxonomy" id="1817820"/>
    <lineage>
        <taxon>Bacteria</taxon>
        <taxon>Candidatus Doudnaibacteriota</taxon>
    </lineage>
</organism>
<protein>
    <submittedName>
        <fullName evidence="2">Uncharacterized protein</fullName>
    </submittedName>
</protein>
<dbReference type="Proteomes" id="UP000176547">
    <property type="component" value="Unassembled WGS sequence"/>
</dbReference>